<sequence length="860" mass="94895">MRFLAAWLMVTALVYASEMSTAFGTQEQPSSAIETATGPAGLLELEQQDKITVRALRAWGRLPDKYIQLAQKLRQEAGLDLLGADLNTIKGWIAKGDQGDAILAKMHDSLTELAIFIEQGEHLEWIVAADETQLPDGTLVRKSGQRWVHSGEPAIPTSQVVAALSGNVKQEESTDPQVVEPVNAVVAEPASAEGEGLEFRISEQTSGTFRARLKVEGLKIAKAEDDPYFGRMLPQVLPDNSEIRQLEQRFFKDRLSHLPVSEDSGAMGSSYDLNLGFAQADNPIVIRVEAPENPVIPPSKDGKSYKVVGKSFLYLTSSEASGDAEIEYSDDEKGELRWTPRLDASTGRLVGPRAVGVYMAYRVKVLSPGGGDFGTLRLDYRRIGWVVVAMPGDLYVVGDLMYEVGKVEPVTASQGNRATAPEKFDFELPPYTMETKKIRVSDDMHHVAWIDGEKKGQKWVVVNGSPGKRYDDVTGYSMRFSSQGEIFCFQAELGDKEIPVCNGAEGPLFKDIETLTMSADGGHIMVAGEVANDVSRVFLDGMQIRETSARVSKAILAYDGTAAWVESGRDAQTGQEFAQIVTSKGLEGPKYSAIYSDPVFTQNRADLYYIAAKEDGERFLVRNEEELKPTMGSGYEFTVTPDGASYAYVAPCGERVECLIVNGKIGPEYTDIWSKPLFNDDGTRYAYVGKKGEESFLVLDDTEFSHGYGSIKSIVGLTFSPDGQRWAAAFRLQDEEYVVLADGKEIGRGTGSPRKIVFSPDGSRIAWLEEQKKSWRAYVDGKEGPEVREIYEKEPPQFSPDGRHLIYFFIDGEKKMHVADFGGKDRTHEAIPPRAVFTESGVEYLAIDGNRLRRENLPLN</sequence>
<dbReference type="RefSeq" id="WP_073615408.1">
    <property type="nucleotide sequence ID" value="NZ_FRFE01000024.1"/>
</dbReference>
<evidence type="ECO:0000256" key="1">
    <source>
        <dbReference type="SAM" id="SignalP"/>
    </source>
</evidence>
<gene>
    <name evidence="2" type="ORF">SAMN02745220_03980</name>
</gene>
<feature type="signal peptide" evidence="1">
    <location>
        <begin position="1"/>
        <end position="16"/>
    </location>
</feature>
<dbReference type="SUPFAM" id="SSF82171">
    <property type="entry name" value="DPP6 N-terminal domain-like"/>
    <property type="match status" value="1"/>
</dbReference>
<evidence type="ECO:0000313" key="3">
    <source>
        <dbReference type="Proteomes" id="UP000184603"/>
    </source>
</evidence>
<accession>A0A1M7YFE5</accession>
<reference evidence="2 3" key="1">
    <citation type="submission" date="2016-12" db="EMBL/GenBank/DDBJ databases">
        <authorList>
            <person name="Song W.-J."/>
            <person name="Kurnit D.M."/>
        </authorList>
    </citation>
    <scope>NUCLEOTIDE SEQUENCE [LARGE SCALE GENOMIC DNA]</scope>
    <source>
        <strain evidence="2 3">DSM 18488</strain>
    </source>
</reference>
<dbReference type="InterPro" id="IPR011042">
    <property type="entry name" value="6-blade_b-propeller_TolB-like"/>
</dbReference>
<protein>
    <recommendedName>
        <fullName evidence="4">WD40-like Beta Propeller Repeat</fullName>
    </recommendedName>
</protein>
<dbReference type="EMBL" id="FRFE01000024">
    <property type="protein sequence ID" value="SHO51364.1"/>
    <property type="molecule type" value="Genomic_DNA"/>
</dbReference>
<evidence type="ECO:0008006" key="4">
    <source>
        <dbReference type="Google" id="ProtNLM"/>
    </source>
</evidence>
<feature type="chain" id="PRO_5012636156" description="WD40-like Beta Propeller Repeat" evidence="1">
    <location>
        <begin position="17"/>
        <end position="860"/>
    </location>
</feature>
<organism evidence="2 3">
    <name type="scientific">Desulfopila aestuarii DSM 18488</name>
    <dbReference type="NCBI Taxonomy" id="1121416"/>
    <lineage>
        <taxon>Bacteria</taxon>
        <taxon>Pseudomonadati</taxon>
        <taxon>Thermodesulfobacteriota</taxon>
        <taxon>Desulfobulbia</taxon>
        <taxon>Desulfobulbales</taxon>
        <taxon>Desulfocapsaceae</taxon>
        <taxon>Desulfopila</taxon>
    </lineage>
</organism>
<dbReference type="Proteomes" id="UP000184603">
    <property type="component" value="Unassembled WGS sequence"/>
</dbReference>
<evidence type="ECO:0000313" key="2">
    <source>
        <dbReference type="EMBL" id="SHO51364.1"/>
    </source>
</evidence>
<keyword evidence="3" id="KW-1185">Reference proteome</keyword>
<dbReference type="STRING" id="1121416.SAMN02745220_03980"/>
<proteinExistence type="predicted"/>
<dbReference type="OrthoDB" id="5391607at2"/>
<dbReference type="Gene3D" id="2.120.10.30">
    <property type="entry name" value="TolB, C-terminal domain"/>
    <property type="match status" value="1"/>
</dbReference>
<dbReference type="AlphaFoldDB" id="A0A1M7YFE5"/>
<name>A0A1M7YFE5_9BACT</name>
<keyword evidence="1" id="KW-0732">Signal</keyword>